<evidence type="ECO:0000256" key="3">
    <source>
        <dbReference type="ARBA" id="ARBA00022475"/>
    </source>
</evidence>
<keyword evidence="4 8" id="KW-0812">Transmembrane</keyword>
<dbReference type="Pfam" id="PF05977">
    <property type="entry name" value="MFS_3"/>
    <property type="match status" value="1"/>
</dbReference>
<reference evidence="9 10" key="1">
    <citation type="submission" date="2024-04" db="EMBL/GenBank/DDBJ databases">
        <title>Polymorphospora sp. isolated from Baiyangdian Lake in Xiong'an New Area.</title>
        <authorList>
            <person name="Zhang X."/>
            <person name="Liu J."/>
        </authorList>
    </citation>
    <scope>NUCLEOTIDE SEQUENCE [LARGE SCALE GENOMIC DNA]</scope>
    <source>
        <strain evidence="9 10">2-325</strain>
    </source>
</reference>
<evidence type="ECO:0000256" key="5">
    <source>
        <dbReference type="ARBA" id="ARBA00022989"/>
    </source>
</evidence>
<dbReference type="PRINTS" id="PR01988">
    <property type="entry name" value="EXPORTERBACE"/>
</dbReference>
<dbReference type="InterPro" id="IPR010290">
    <property type="entry name" value="TM_effector"/>
</dbReference>
<dbReference type="RefSeq" id="WP_364213981.1">
    <property type="nucleotide sequence ID" value="NZ_JBCGDC010000077.1"/>
</dbReference>
<keyword evidence="5 8" id="KW-1133">Transmembrane helix</keyword>
<dbReference type="Gene3D" id="1.20.1250.20">
    <property type="entry name" value="MFS general substrate transporter like domains"/>
    <property type="match status" value="1"/>
</dbReference>
<evidence type="ECO:0000256" key="6">
    <source>
        <dbReference type="ARBA" id="ARBA00023136"/>
    </source>
</evidence>
<dbReference type="PANTHER" id="PTHR23513:SF6">
    <property type="entry name" value="MAJOR FACILITATOR SUPERFAMILY ASSOCIATED DOMAIN-CONTAINING PROTEIN"/>
    <property type="match status" value="1"/>
</dbReference>
<dbReference type="SUPFAM" id="SSF103473">
    <property type="entry name" value="MFS general substrate transporter"/>
    <property type="match status" value="1"/>
</dbReference>
<accession>A0ABV5CWB1</accession>
<keyword evidence="3" id="KW-1003">Cell membrane</keyword>
<feature type="transmembrane region" description="Helical" evidence="8">
    <location>
        <begin position="254"/>
        <end position="276"/>
    </location>
</feature>
<feature type="transmembrane region" description="Helical" evidence="8">
    <location>
        <begin position="311"/>
        <end position="335"/>
    </location>
</feature>
<keyword evidence="2" id="KW-0813">Transport</keyword>
<name>A0ABV5CWB1_9ACTN</name>
<evidence type="ECO:0000313" key="9">
    <source>
        <dbReference type="EMBL" id="MFB6396049.1"/>
    </source>
</evidence>
<feature type="transmembrane region" description="Helical" evidence="8">
    <location>
        <begin position="224"/>
        <end position="248"/>
    </location>
</feature>
<evidence type="ECO:0000256" key="2">
    <source>
        <dbReference type="ARBA" id="ARBA00022448"/>
    </source>
</evidence>
<evidence type="ECO:0000256" key="1">
    <source>
        <dbReference type="ARBA" id="ARBA00004651"/>
    </source>
</evidence>
<feature type="region of interest" description="Disordered" evidence="7">
    <location>
        <begin position="405"/>
        <end position="427"/>
    </location>
</feature>
<protein>
    <submittedName>
        <fullName evidence="9">MFS transporter</fullName>
    </submittedName>
</protein>
<sequence>MVTKTGLLRRNQDFRRFWFGHTASVAGTHVTAVALPLLATLTLDAGAAGVAAIATATFLPNLLLSLFVGHWLERRRRRQVMVVTDIVRAVALAAVPVAYVVDLLSIPLLVVVAFVVGAASVVFELASFAYVPTLVEEDDLPAANQATQGSTTAAQVAGPGLAGGLAQLVGPAMAVALDAVSYVLSAFGVAGARRPEPPPPPVAGRPGLLEGLRAVAVNPFLRALAAYATVYNGAFQILTVNLVVFAVTDRGLNAGMFGLALSAAGVGAFIGTMLALRLTGRIGYGRGFIVGMLLSCGFPLVIAVLPGTGTVLAAGLAAVQLVSGIGLGIANVLSVTLRQIVVPRGSLARTNAGYRLLIYGILPLGSAAGGFVGQAAGSRAGVAVGAVGLALSGLPMLTRRMRTLKSPHDVRPPAPPAAAPVSEGVTA</sequence>
<dbReference type="PANTHER" id="PTHR23513">
    <property type="entry name" value="INTEGRAL MEMBRANE EFFLUX PROTEIN-RELATED"/>
    <property type="match status" value="1"/>
</dbReference>
<gene>
    <name evidence="9" type="ORF">AAFH96_23505</name>
</gene>
<feature type="transmembrane region" description="Helical" evidence="8">
    <location>
        <begin position="356"/>
        <end position="374"/>
    </location>
</feature>
<dbReference type="InterPro" id="IPR022324">
    <property type="entry name" value="Bacilysin_exporter_BacE_put"/>
</dbReference>
<dbReference type="InterPro" id="IPR036259">
    <property type="entry name" value="MFS_trans_sf"/>
</dbReference>
<feature type="transmembrane region" description="Helical" evidence="8">
    <location>
        <begin position="45"/>
        <end position="68"/>
    </location>
</feature>
<keyword evidence="6 8" id="KW-0472">Membrane</keyword>
<comment type="subcellular location">
    <subcellularLocation>
        <location evidence="1">Cell membrane</location>
        <topology evidence="1">Multi-pass membrane protein</topology>
    </subcellularLocation>
</comment>
<keyword evidence="10" id="KW-1185">Reference proteome</keyword>
<evidence type="ECO:0000256" key="4">
    <source>
        <dbReference type="ARBA" id="ARBA00022692"/>
    </source>
</evidence>
<dbReference type="Proteomes" id="UP001582793">
    <property type="component" value="Unassembled WGS sequence"/>
</dbReference>
<evidence type="ECO:0000256" key="7">
    <source>
        <dbReference type="SAM" id="MobiDB-lite"/>
    </source>
</evidence>
<feature type="transmembrane region" description="Helical" evidence="8">
    <location>
        <begin position="106"/>
        <end position="131"/>
    </location>
</feature>
<evidence type="ECO:0000313" key="10">
    <source>
        <dbReference type="Proteomes" id="UP001582793"/>
    </source>
</evidence>
<organism evidence="9 10">
    <name type="scientific">Polymorphospora lycopeni</name>
    <dbReference type="NCBI Taxonomy" id="3140240"/>
    <lineage>
        <taxon>Bacteria</taxon>
        <taxon>Bacillati</taxon>
        <taxon>Actinomycetota</taxon>
        <taxon>Actinomycetes</taxon>
        <taxon>Micromonosporales</taxon>
        <taxon>Micromonosporaceae</taxon>
        <taxon>Polymorphospora</taxon>
    </lineage>
</organism>
<dbReference type="CDD" id="cd06173">
    <property type="entry name" value="MFS_MefA_like"/>
    <property type="match status" value="1"/>
</dbReference>
<feature type="transmembrane region" description="Helical" evidence="8">
    <location>
        <begin position="288"/>
        <end position="305"/>
    </location>
</feature>
<comment type="caution">
    <text evidence="9">The sequence shown here is derived from an EMBL/GenBank/DDBJ whole genome shotgun (WGS) entry which is preliminary data.</text>
</comment>
<proteinExistence type="predicted"/>
<dbReference type="EMBL" id="JBCGDC010000077">
    <property type="protein sequence ID" value="MFB6396049.1"/>
    <property type="molecule type" value="Genomic_DNA"/>
</dbReference>
<feature type="transmembrane region" description="Helical" evidence="8">
    <location>
        <begin position="17"/>
        <end position="39"/>
    </location>
</feature>
<evidence type="ECO:0000256" key="8">
    <source>
        <dbReference type="SAM" id="Phobius"/>
    </source>
</evidence>
<feature type="transmembrane region" description="Helical" evidence="8">
    <location>
        <begin position="380"/>
        <end position="398"/>
    </location>
</feature>